<reference evidence="1" key="1">
    <citation type="submission" date="2024-07" db="EMBL/GenBank/DDBJ databases">
        <authorList>
            <person name="fu j."/>
        </authorList>
    </citation>
    <scope>NUCLEOTIDE SEQUENCE</scope>
    <source>
        <strain evidence="1">P10A9</strain>
    </source>
</reference>
<dbReference type="KEGG" id="spue:AB5L97_02535"/>
<evidence type="ECO:0000313" key="1">
    <source>
        <dbReference type="EMBL" id="XDP45916.1"/>
    </source>
</evidence>
<sequence length="58" mass="5872">MSPVTVVDGTSLIASSSAANADFHGVALSAVQYSAPANVPAWQQRGYRAPARGVPGIC</sequence>
<dbReference type="AlphaFoldDB" id="A0AB39L415"/>
<name>A0AB39L415_9MICC</name>
<dbReference type="RefSeq" id="WP_369046328.1">
    <property type="nucleotide sequence ID" value="NZ_CP163302.1"/>
</dbReference>
<dbReference type="EMBL" id="CP163302">
    <property type="protein sequence ID" value="XDP45916.1"/>
    <property type="molecule type" value="Genomic_DNA"/>
</dbReference>
<organism evidence="1">
    <name type="scientific">Sinomonas puerhi</name>
    <dbReference type="NCBI Taxonomy" id="3238584"/>
    <lineage>
        <taxon>Bacteria</taxon>
        <taxon>Bacillati</taxon>
        <taxon>Actinomycetota</taxon>
        <taxon>Actinomycetes</taxon>
        <taxon>Micrococcales</taxon>
        <taxon>Micrococcaceae</taxon>
        <taxon>Sinomonas</taxon>
    </lineage>
</organism>
<gene>
    <name evidence="1" type="ORF">AB5L97_02535</name>
</gene>
<accession>A0AB39L415</accession>
<protein>
    <submittedName>
        <fullName evidence="1">Uncharacterized protein</fullName>
    </submittedName>
</protein>
<proteinExistence type="predicted"/>